<dbReference type="EMBL" id="JBHUMY010000038">
    <property type="protein sequence ID" value="MFD2663157.1"/>
    <property type="molecule type" value="Genomic_DNA"/>
</dbReference>
<evidence type="ECO:0000259" key="2">
    <source>
        <dbReference type="Pfam" id="PF13193"/>
    </source>
</evidence>
<dbReference type="Gene3D" id="3.40.50.12780">
    <property type="entry name" value="N-terminal domain of ligase-like"/>
    <property type="match status" value="1"/>
</dbReference>
<dbReference type="InterPro" id="IPR042099">
    <property type="entry name" value="ANL_N_sf"/>
</dbReference>
<evidence type="ECO:0000313" key="3">
    <source>
        <dbReference type="EMBL" id="MFD2663157.1"/>
    </source>
</evidence>
<evidence type="ECO:0000313" key="4">
    <source>
        <dbReference type="Proteomes" id="UP001597493"/>
    </source>
</evidence>
<gene>
    <name evidence="3" type="ORF">ACFSW5_23130</name>
</gene>
<comment type="caution">
    <text evidence="3">The sequence shown here is derived from an EMBL/GenBank/DDBJ whole genome shotgun (WGS) entry which is preliminary data.</text>
</comment>
<reference evidence="4" key="1">
    <citation type="journal article" date="2019" name="Int. J. Syst. Evol. Microbiol.">
        <title>The Global Catalogue of Microorganisms (GCM) 10K type strain sequencing project: providing services to taxonomists for standard genome sequencing and annotation.</title>
        <authorList>
            <consortium name="The Broad Institute Genomics Platform"/>
            <consortium name="The Broad Institute Genome Sequencing Center for Infectious Disease"/>
            <person name="Wu L."/>
            <person name="Ma J."/>
        </authorList>
    </citation>
    <scope>NUCLEOTIDE SEQUENCE [LARGE SCALE GENOMIC DNA]</scope>
    <source>
        <strain evidence="4">TISTR 1827</strain>
    </source>
</reference>
<dbReference type="RefSeq" id="WP_379278606.1">
    <property type="nucleotide sequence ID" value="NZ_JBHUGT010000020.1"/>
</dbReference>
<dbReference type="InterPro" id="IPR025110">
    <property type="entry name" value="AMP-bd_C"/>
</dbReference>
<protein>
    <submittedName>
        <fullName evidence="3">Class I adenylate-forming enzyme family protein</fullName>
    </submittedName>
</protein>
<dbReference type="InterPro" id="IPR050237">
    <property type="entry name" value="ATP-dep_AMP-bd_enzyme"/>
</dbReference>
<dbReference type="Proteomes" id="UP001597493">
    <property type="component" value="Unassembled WGS sequence"/>
</dbReference>
<dbReference type="InterPro" id="IPR045851">
    <property type="entry name" value="AMP-bd_C_sf"/>
</dbReference>
<feature type="domain" description="AMP-dependent synthetase/ligase" evidence="1">
    <location>
        <begin position="11"/>
        <end position="367"/>
    </location>
</feature>
<accession>A0ABW5R3T3</accession>
<dbReference type="PANTHER" id="PTHR43767">
    <property type="entry name" value="LONG-CHAIN-FATTY-ACID--COA LIGASE"/>
    <property type="match status" value="1"/>
</dbReference>
<dbReference type="Gene3D" id="3.30.300.30">
    <property type="match status" value="1"/>
</dbReference>
<dbReference type="SUPFAM" id="SSF56801">
    <property type="entry name" value="Acetyl-CoA synthetase-like"/>
    <property type="match status" value="1"/>
</dbReference>
<proteinExistence type="predicted"/>
<name>A0ABW5R3T3_9BACL</name>
<evidence type="ECO:0000259" key="1">
    <source>
        <dbReference type="Pfam" id="PF00501"/>
    </source>
</evidence>
<organism evidence="3 4">
    <name type="scientific">Paenibacillus thailandensis</name>
    <dbReference type="NCBI Taxonomy" id="393250"/>
    <lineage>
        <taxon>Bacteria</taxon>
        <taxon>Bacillati</taxon>
        <taxon>Bacillota</taxon>
        <taxon>Bacilli</taxon>
        <taxon>Bacillales</taxon>
        <taxon>Paenibacillaceae</taxon>
        <taxon>Paenibacillus</taxon>
    </lineage>
</organism>
<sequence length="496" mass="55249">MLTIPAVLRDAYRSAPDKTAIEEKGRPIAYRELYENVSKLAGALSAIGAGKGTKAILMMENGAEYIYAFYALASLGCIVVPMDRNMKNELPRAAEETGAELLFVTGGLTDQEQAQIKPIRSLRHVIVSGKHNERPDFISFERLLSQGRGDLQDYVGLVQEGDLACISFTSGTVSKPKGVMLTHYTLVFNSRELGNALNASEHDIFFNILPLFHTYGISINLLLPVILKTTVVLHGSLSLREVVQELNRTGATIFACIPVMYEKMKKVLDAEKPRTVQKFISSAAPLPYSLVQYYKEKLDIAIINIYGSSEANTTAIQYDCYNAPKYSVGRLLPSFEAKITDEAGEPLPRGEEGEIMLRTPKMMQGYYRMPEQTAAVLRDGWYRTGDIGYVSEDGQLFITGRKKDMFIVGGKKVFRQDIEEIIMSCGHVQEVRVRAEHDPSRGDELIAEIVPKEGAELTEADVLTYCRSIAAPHKVPRRIVFRSALEQTASWKKTFV</sequence>
<dbReference type="InterPro" id="IPR000873">
    <property type="entry name" value="AMP-dep_synth/lig_dom"/>
</dbReference>
<keyword evidence="4" id="KW-1185">Reference proteome</keyword>
<dbReference type="PANTHER" id="PTHR43767:SF1">
    <property type="entry name" value="NONRIBOSOMAL PEPTIDE SYNTHASE PES1 (EUROFUNG)-RELATED"/>
    <property type="match status" value="1"/>
</dbReference>
<feature type="domain" description="AMP-binding enzyme C-terminal" evidence="2">
    <location>
        <begin position="418"/>
        <end position="492"/>
    </location>
</feature>
<dbReference type="Pfam" id="PF00501">
    <property type="entry name" value="AMP-binding"/>
    <property type="match status" value="1"/>
</dbReference>
<dbReference type="Pfam" id="PF13193">
    <property type="entry name" value="AMP-binding_C"/>
    <property type="match status" value="1"/>
</dbReference>